<feature type="chain" id="PRO_5045170789" evidence="9">
    <location>
        <begin position="19"/>
        <end position="746"/>
    </location>
</feature>
<feature type="domain" description="Fibronectin type-III" evidence="10">
    <location>
        <begin position="171"/>
        <end position="264"/>
    </location>
</feature>
<keyword evidence="2" id="KW-0812">Transmembrane</keyword>
<protein>
    <submittedName>
        <fullName evidence="11">Fibronectin type III domain-containing protein</fullName>
    </submittedName>
</protein>
<evidence type="ECO:0000313" key="11">
    <source>
        <dbReference type="EMBL" id="MCW3168443.1"/>
    </source>
</evidence>
<dbReference type="InterPro" id="IPR050449">
    <property type="entry name" value="Ephrin_rcpt_TKs"/>
</dbReference>
<organism evidence="11 12">
    <name type="scientific">Chryseobacterium kimseyorum</name>
    <dbReference type="NCBI Taxonomy" id="2984028"/>
    <lineage>
        <taxon>Bacteria</taxon>
        <taxon>Pseudomonadati</taxon>
        <taxon>Bacteroidota</taxon>
        <taxon>Flavobacteriia</taxon>
        <taxon>Flavobacteriales</taxon>
        <taxon>Weeksellaceae</taxon>
        <taxon>Chryseobacterium group</taxon>
        <taxon>Chryseobacterium</taxon>
    </lineage>
</organism>
<keyword evidence="3 9" id="KW-0732">Signal</keyword>
<dbReference type="SMART" id="SM00060">
    <property type="entry name" value="FN3"/>
    <property type="match status" value="2"/>
</dbReference>
<dbReference type="Pfam" id="PF18962">
    <property type="entry name" value="Por_Secre_tail"/>
    <property type="match status" value="1"/>
</dbReference>
<comment type="subcellular location">
    <subcellularLocation>
        <location evidence="1">Membrane</location>
        <topology evidence="1">Single-pass membrane protein</topology>
    </subcellularLocation>
</comment>
<keyword evidence="6" id="KW-1133">Transmembrane helix</keyword>
<evidence type="ECO:0000256" key="9">
    <source>
        <dbReference type="SAM" id="SignalP"/>
    </source>
</evidence>
<evidence type="ECO:0000256" key="7">
    <source>
        <dbReference type="ARBA" id="ARBA00023136"/>
    </source>
</evidence>
<name>A0ABT3HXQ5_9FLAO</name>
<dbReference type="RefSeq" id="WP_264749653.1">
    <property type="nucleotide sequence ID" value="NZ_JAPDHW010000004.1"/>
</dbReference>
<dbReference type="CDD" id="cd00063">
    <property type="entry name" value="FN3"/>
    <property type="match status" value="2"/>
</dbReference>
<dbReference type="InterPro" id="IPR013783">
    <property type="entry name" value="Ig-like_fold"/>
</dbReference>
<sequence>MKKAYFLVIFLSVIGINAQTYCTPDYLSGCGGGDQIDDFTLATAGFSHLDTGCSAGSYGDYYATQTITLSPTITYPFTVTHGYQDQYVKVWADFNNNGTFDEATELLGSGSSGSTLLTSGTVTLPASATAGTYRLRVADRWNTAPIPCDVDGYGEAHDYKLIVTAPPTCIAPSAVTTSNVTATSVSVTWTAPTAAPASGYDIFYSNTGVVPTATTVPTMNSATTTASIVGLTPGSNYCVWVRSKCSATDASVWVSSCFVTACIAADVPYFLNFENATVPAVPNCTAVTNAGAGNNWVIANDPGNGFVNNTLTYNYNYQEAANSWFFTQGINLVAGTTYRIKYNYGNNSATYSEKMKVTYGSAATPAAQTNILHDYTNIIDVLTPMTDFYTLTPATSGVYYFGFNVYSDANMYNLYVDDILVEVNPACTEPIAVTVSNITTSGATLAWNGPAAAPSGGYNVYFTTTNTAPTSTSTPNLTVTAATTPLANLAPSTTYYVWVRSNCGSSQSIWVSAAAFTTLATPPVNDNCSTPTVLTPGATFAQNAVTGTNVGATLTSDATATTACQTTRYNDVWYSVVVPASGSITVETQLATGSSVTDTVLGVYSGTCGSLQALDCNDDTTTDAFSRITLTGQTPGATLLIGVWNYSSSTTGDFQIAAYDASLSTSEVAQVKNDLKVYPNPFTDVLNISDVKNVKSISVVDIAGRLVKTFDKPTSNLNLRELNSGLYVLMLNMNDSSKQTIKIIKK</sequence>
<gene>
    <name evidence="11" type="ORF">OMO38_07870</name>
</gene>
<proteinExistence type="predicted"/>
<dbReference type="Pfam" id="PF20009">
    <property type="entry name" value="GEVED"/>
    <property type="match status" value="1"/>
</dbReference>
<dbReference type="Pfam" id="PF00041">
    <property type="entry name" value="fn3"/>
    <property type="match status" value="2"/>
</dbReference>
<keyword evidence="5" id="KW-0067">ATP-binding</keyword>
<evidence type="ECO:0000256" key="5">
    <source>
        <dbReference type="ARBA" id="ARBA00022840"/>
    </source>
</evidence>
<keyword evidence="4" id="KW-0547">Nucleotide-binding</keyword>
<dbReference type="InterPro" id="IPR026444">
    <property type="entry name" value="Secre_tail"/>
</dbReference>
<evidence type="ECO:0000256" key="1">
    <source>
        <dbReference type="ARBA" id="ARBA00004167"/>
    </source>
</evidence>
<accession>A0ABT3HXQ5</accession>
<dbReference type="PANTHER" id="PTHR46877">
    <property type="entry name" value="EPH RECEPTOR A5"/>
    <property type="match status" value="1"/>
</dbReference>
<comment type="caution">
    <text evidence="11">The sequence shown here is derived from an EMBL/GenBank/DDBJ whole genome shotgun (WGS) entry which is preliminary data.</text>
</comment>
<evidence type="ECO:0000256" key="2">
    <source>
        <dbReference type="ARBA" id="ARBA00022692"/>
    </source>
</evidence>
<dbReference type="InterPro" id="IPR003961">
    <property type="entry name" value="FN3_dom"/>
</dbReference>
<dbReference type="InterPro" id="IPR045474">
    <property type="entry name" value="GEVED"/>
</dbReference>
<feature type="signal peptide" evidence="9">
    <location>
        <begin position="1"/>
        <end position="18"/>
    </location>
</feature>
<dbReference type="PANTHER" id="PTHR46877:SF14">
    <property type="entry name" value="RECEPTOR PROTEIN-TYROSINE KINASE"/>
    <property type="match status" value="1"/>
</dbReference>
<evidence type="ECO:0000256" key="8">
    <source>
        <dbReference type="ARBA" id="ARBA00023170"/>
    </source>
</evidence>
<dbReference type="Proteomes" id="UP001163731">
    <property type="component" value="Unassembled WGS sequence"/>
</dbReference>
<keyword evidence="12" id="KW-1185">Reference proteome</keyword>
<dbReference type="NCBIfam" id="TIGR04183">
    <property type="entry name" value="Por_Secre_tail"/>
    <property type="match status" value="1"/>
</dbReference>
<keyword evidence="8" id="KW-0675">Receptor</keyword>
<dbReference type="SUPFAM" id="SSF49265">
    <property type="entry name" value="Fibronectin type III"/>
    <property type="match status" value="2"/>
</dbReference>
<dbReference type="Gene3D" id="2.60.120.200">
    <property type="match status" value="1"/>
</dbReference>
<evidence type="ECO:0000256" key="4">
    <source>
        <dbReference type="ARBA" id="ARBA00022741"/>
    </source>
</evidence>
<dbReference type="Gene3D" id="2.60.40.10">
    <property type="entry name" value="Immunoglobulins"/>
    <property type="match status" value="2"/>
</dbReference>
<reference evidence="11" key="1">
    <citation type="submission" date="2022-10" db="EMBL/GenBank/DDBJ databases">
        <title>Chryseobacterium babae sp. nov. isolated from the gut of the beetle Oryctes rhinoceros, and Chryseobacterium kimseyorum sp. nov., isolated from a stick insect rearing cage.</title>
        <authorList>
            <person name="Shelomi M."/>
            <person name="Han C.-J."/>
            <person name="Chen W.-M."/>
            <person name="Chen H.-K."/>
            <person name="Liaw S.-J."/>
            <person name="Muhle E."/>
            <person name="Clermont D."/>
        </authorList>
    </citation>
    <scope>NUCLEOTIDE SEQUENCE</scope>
    <source>
        <strain evidence="11">09-1422</strain>
    </source>
</reference>
<evidence type="ECO:0000259" key="10">
    <source>
        <dbReference type="PROSITE" id="PS50853"/>
    </source>
</evidence>
<dbReference type="InterPro" id="IPR036116">
    <property type="entry name" value="FN3_sf"/>
</dbReference>
<evidence type="ECO:0000313" key="12">
    <source>
        <dbReference type="Proteomes" id="UP001163731"/>
    </source>
</evidence>
<evidence type="ECO:0000256" key="3">
    <source>
        <dbReference type="ARBA" id="ARBA00022729"/>
    </source>
</evidence>
<evidence type="ECO:0000256" key="6">
    <source>
        <dbReference type="ARBA" id="ARBA00022989"/>
    </source>
</evidence>
<dbReference type="PROSITE" id="PS50853">
    <property type="entry name" value="FN3"/>
    <property type="match status" value="2"/>
</dbReference>
<feature type="domain" description="Fibronectin type-III" evidence="10">
    <location>
        <begin position="429"/>
        <end position="521"/>
    </location>
</feature>
<keyword evidence="7" id="KW-0472">Membrane</keyword>
<dbReference type="EMBL" id="JAPDHW010000004">
    <property type="protein sequence ID" value="MCW3168443.1"/>
    <property type="molecule type" value="Genomic_DNA"/>
</dbReference>